<feature type="domain" description="Phage tail collar" evidence="1">
    <location>
        <begin position="163"/>
        <end position="219"/>
    </location>
</feature>
<comment type="caution">
    <text evidence="4">The sequence shown here is derived from an EMBL/GenBank/DDBJ whole genome shotgun (WGS) entry which is preliminary data.</text>
</comment>
<dbReference type="SUPFAM" id="SSF88874">
    <property type="entry name" value="Receptor-binding domain of short tail fibre protein gp12"/>
    <property type="match status" value="1"/>
</dbReference>
<evidence type="ECO:0000313" key="4">
    <source>
        <dbReference type="EMBL" id="MBX4336510.1"/>
    </source>
</evidence>
<dbReference type="InterPro" id="IPR037053">
    <property type="entry name" value="Phage_tail_collar_dom_sf"/>
</dbReference>
<evidence type="ECO:0000313" key="3">
    <source>
        <dbReference type="EMBL" id="MBX4335690.1"/>
    </source>
</evidence>
<evidence type="ECO:0000313" key="2">
    <source>
        <dbReference type="EMBL" id="MBX4335616.1"/>
    </source>
</evidence>
<proteinExistence type="predicted"/>
<dbReference type="RefSeq" id="WP_220716926.1">
    <property type="nucleotide sequence ID" value="NZ_JAIFRO010000003.1"/>
</dbReference>
<evidence type="ECO:0000259" key="1">
    <source>
        <dbReference type="Pfam" id="PF07484"/>
    </source>
</evidence>
<dbReference type="EMBL" id="JAIFRO010000003">
    <property type="protein sequence ID" value="MBX4335616.1"/>
    <property type="molecule type" value="Genomic_DNA"/>
</dbReference>
<keyword evidence="5" id="KW-1185">Reference proteome</keyword>
<dbReference type="Gene3D" id="3.90.1340.10">
    <property type="entry name" value="Phage tail collar domain"/>
    <property type="match status" value="1"/>
</dbReference>
<dbReference type="Proteomes" id="UP000746918">
    <property type="component" value="Unassembled WGS sequence"/>
</dbReference>
<evidence type="ECO:0000313" key="5">
    <source>
        <dbReference type="Proteomes" id="UP000746918"/>
    </source>
</evidence>
<dbReference type="EMBL" id="JAIFRO010000003">
    <property type="protein sequence ID" value="MBX4335690.1"/>
    <property type="molecule type" value="Genomic_DNA"/>
</dbReference>
<protein>
    <submittedName>
        <fullName evidence="4">Tail fiber protein</fullName>
    </submittedName>
</protein>
<sequence>MSTIYDWSLTASENARCDDAINWSEGQSPSSVNNSARMMMQRVREYLFDMSGMIENRFTIDARQQTTSIQLQSPSQFFTYKNGIHFRFKAKEKNVGATRISLNDLPSQAVYKASALGVHPLTGGEIQKGCIYSLVYRDGVWHLLNPTPASLPKLSDFSRYATGSICAFGMQHLPSGWLLCDGKAYLRSEYSALFEAISTRWGGSESWTKFNVPDLRGMFLRCVDDERSIDPFRILGTLQKDSMKIHSHGGSSFSILNNEGDSESWYGYSTIIWGYMFNEQQRAKLAERLGVRVEDIRVHHKIAFPRSHLHMHDVVLEGSGSGETRPVNIAVRFGIKT</sequence>
<reference evidence="4 5" key="1">
    <citation type="submission" date="2021-08" db="EMBL/GenBank/DDBJ databases">
        <title>Bartonella raoulti 094 sp. nov.</title>
        <authorList>
            <person name="Zgheib R."/>
            <person name="Hammoud A."/>
        </authorList>
    </citation>
    <scope>NUCLEOTIDE SEQUENCE [LARGE SCALE GENOMIC DNA]</scope>
    <source>
        <strain evidence="4 5">094</strain>
    </source>
</reference>
<organism evidence="4 5">
    <name type="scientific">Bartonella raoultii</name>
    <dbReference type="NCBI Taxonomy" id="1457020"/>
    <lineage>
        <taxon>Bacteria</taxon>
        <taxon>Pseudomonadati</taxon>
        <taxon>Pseudomonadota</taxon>
        <taxon>Alphaproteobacteria</taxon>
        <taxon>Hyphomicrobiales</taxon>
        <taxon>Bartonellaceae</taxon>
        <taxon>Bartonella</taxon>
    </lineage>
</organism>
<dbReference type="EMBL" id="JAIFRO010000010">
    <property type="protein sequence ID" value="MBX4336510.1"/>
    <property type="molecule type" value="Genomic_DNA"/>
</dbReference>
<accession>A0ABS7I6L2</accession>
<dbReference type="Pfam" id="PF07484">
    <property type="entry name" value="Collar"/>
    <property type="match status" value="1"/>
</dbReference>
<dbReference type="InterPro" id="IPR011083">
    <property type="entry name" value="Phage_tail_collar_dom"/>
</dbReference>
<name>A0ABS7I6L2_9HYPH</name>
<gene>
    <name evidence="2" type="ORF">K3248_03230</name>
    <name evidence="3" type="ORF">K3248_03625</name>
    <name evidence="4" type="ORF">K3248_07905</name>
</gene>